<dbReference type="AlphaFoldDB" id="A0A7X0H3T7"/>
<dbReference type="EMBL" id="JACHGY010000001">
    <property type="protein sequence ID" value="MBB6428772.1"/>
    <property type="molecule type" value="Genomic_DNA"/>
</dbReference>
<organism evidence="3 4">
    <name type="scientific">Algisphaera agarilytica</name>
    <dbReference type="NCBI Taxonomy" id="1385975"/>
    <lineage>
        <taxon>Bacteria</taxon>
        <taxon>Pseudomonadati</taxon>
        <taxon>Planctomycetota</taxon>
        <taxon>Phycisphaerae</taxon>
        <taxon>Phycisphaerales</taxon>
        <taxon>Phycisphaeraceae</taxon>
        <taxon>Algisphaera</taxon>
    </lineage>
</organism>
<name>A0A7X0H3T7_9BACT</name>
<dbReference type="Gene3D" id="3.40.250.10">
    <property type="entry name" value="Rhodanese-like domain"/>
    <property type="match status" value="1"/>
</dbReference>
<dbReference type="PROSITE" id="PS50206">
    <property type="entry name" value="RHODANESE_3"/>
    <property type="match status" value="1"/>
</dbReference>
<proteinExistence type="predicted"/>
<dbReference type="PANTHER" id="PTHR44086">
    <property type="entry name" value="THIOSULFATE SULFURTRANSFERASE RDL2, MITOCHONDRIAL-RELATED"/>
    <property type="match status" value="1"/>
</dbReference>
<feature type="transmembrane region" description="Helical" evidence="1">
    <location>
        <begin position="129"/>
        <end position="148"/>
    </location>
</feature>
<dbReference type="SMART" id="SM00450">
    <property type="entry name" value="RHOD"/>
    <property type="match status" value="1"/>
</dbReference>
<sequence>MNVATSEPVTPIDLSPADVQASLANGEIVLVDVREPFERAAERIEGSASMALSSFDGKALRDKHPGQRLVFHCKGGKRSADASGRFSQANGETQVFHLAGGIEAWKAAGRPVERSASAPKIDVMRQVQMVAGGLVATGVLLGVTVSPWFLAVPAFVGCGLFFAGASGWCGMAILLGKMPWNRVASPG</sequence>
<feature type="domain" description="Rhodanese" evidence="2">
    <location>
        <begin position="24"/>
        <end position="114"/>
    </location>
</feature>
<dbReference type="InterPro" id="IPR036873">
    <property type="entry name" value="Rhodanese-like_dom_sf"/>
</dbReference>
<evidence type="ECO:0000313" key="4">
    <source>
        <dbReference type="Proteomes" id="UP000541810"/>
    </source>
</evidence>
<dbReference type="Pfam" id="PF00581">
    <property type="entry name" value="Rhodanese"/>
    <property type="match status" value="1"/>
</dbReference>
<dbReference type="InterPro" id="IPR001763">
    <property type="entry name" value="Rhodanese-like_dom"/>
</dbReference>
<dbReference type="Pfam" id="PF11127">
    <property type="entry name" value="YgaP-like_TM"/>
    <property type="match status" value="1"/>
</dbReference>
<keyword evidence="1" id="KW-1133">Transmembrane helix</keyword>
<evidence type="ECO:0000259" key="2">
    <source>
        <dbReference type="PROSITE" id="PS50206"/>
    </source>
</evidence>
<dbReference type="Gene3D" id="6.10.140.1340">
    <property type="match status" value="1"/>
</dbReference>
<reference evidence="3 4" key="1">
    <citation type="submission" date="2020-08" db="EMBL/GenBank/DDBJ databases">
        <title>Genomic Encyclopedia of Type Strains, Phase IV (KMG-IV): sequencing the most valuable type-strain genomes for metagenomic binning, comparative biology and taxonomic classification.</title>
        <authorList>
            <person name="Goeker M."/>
        </authorList>
    </citation>
    <scope>NUCLEOTIDE SEQUENCE [LARGE SCALE GENOMIC DNA]</scope>
    <source>
        <strain evidence="3 4">DSM 103725</strain>
    </source>
</reference>
<evidence type="ECO:0000256" key="1">
    <source>
        <dbReference type="SAM" id="Phobius"/>
    </source>
</evidence>
<dbReference type="Proteomes" id="UP000541810">
    <property type="component" value="Unassembled WGS sequence"/>
</dbReference>
<dbReference type="PANTHER" id="PTHR44086:SF10">
    <property type="entry name" value="THIOSULFATE SULFURTRANSFERASE_RHODANESE-LIKE DOMAIN-CONTAINING PROTEIN 3"/>
    <property type="match status" value="1"/>
</dbReference>
<dbReference type="SUPFAM" id="SSF52821">
    <property type="entry name" value="Rhodanese/Cell cycle control phosphatase"/>
    <property type="match status" value="1"/>
</dbReference>
<dbReference type="CDD" id="cd00158">
    <property type="entry name" value="RHOD"/>
    <property type="match status" value="1"/>
</dbReference>
<gene>
    <name evidence="3" type="ORF">HNQ40_000578</name>
</gene>
<feature type="transmembrane region" description="Helical" evidence="1">
    <location>
        <begin position="154"/>
        <end position="175"/>
    </location>
</feature>
<keyword evidence="1" id="KW-0812">Transmembrane</keyword>
<comment type="caution">
    <text evidence="3">The sequence shown here is derived from an EMBL/GenBank/DDBJ whole genome shotgun (WGS) entry which is preliminary data.</text>
</comment>
<keyword evidence="3" id="KW-0808">Transferase</keyword>
<dbReference type="GO" id="GO:0004792">
    <property type="term" value="F:thiosulfate-cyanide sulfurtransferase activity"/>
    <property type="evidence" value="ECO:0007669"/>
    <property type="project" value="TreeGrafter"/>
</dbReference>
<keyword evidence="1" id="KW-0472">Membrane</keyword>
<keyword evidence="4" id="KW-1185">Reference proteome</keyword>
<dbReference type="InterPro" id="IPR021309">
    <property type="entry name" value="YgaP-like_TM"/>
</dbReference>
<accession>A0A7X0H3T7</accession>
<dbReference type="RefSeq" id="WP_184676206.1">
    <property type="nucleotide sequence ID" value="NZ_JACHGY010000001.1"/>
</dbReference>
<evidence type="ECO:0000313" key="3">
    <source>
        <dbReference type="EMBL" id="MBB6428772.1"/>
    </source>
</evidence>
<protein>
    <submittedName>
        <fullName evidence="3">Rhodanese-related sulfurtransferase</fullName>
    </submittedName>
</protein>